<reference evidence="7 8" key="1">
    <citation type="submission" date="2016-11" db="EMBL/GenBank/DDBJ databases">
        <authorList>
            <person name="Jaros S."/>
            <person name="Januszkiewicz K."/>
            <person name="Wedrychowicz H."/>
        </authorList>
    </citation>
    <scope>NUCLEOTIDE SEQUENCE [LARGE SCALE GENOMIC DNA]</scope>
    <source>
        <strain evidence="7 8">DSM 8605</strain>
    </source>
</reference>
<proteinExistence type="predicted"/>
<protein>
    <recommendedName>
        <fullName evidence="3">Phosphohexomutase</fullName>
    </recommendedName>
    <alternativeName>
        <fullName evidence="4">Phosphomannose isomerase</fullName>
    </alternativeName>
</protein>
<dbReference type="Pfam" id="PF20511">
    <property type="entry name" value="PMI_typeI_cat"/>
    <property type="match status" value="1"/>
</dbReference>
<keyword evidence="8" id="KW-1185">Reference proteome</keyword>
<dbReference type="InterPro" id="IPR051804">
    <property type="entry name" value="Carb_Metab_Reg_Kinase/Isom"/>
</dbReference>
<dbReference type="PANTHER" id="PTHR42742">
    <property type="entry name" value="TRANSCRIPTIONAL REPRESSOR MPRA"/>
    <property type="match status" value="1"/>
</dbReference>
<dbReference type="SUPFAM" id="SSF51182">
    <property type="entry name" value="RmlC-like cupins"/>
    <property type="match status" value="1"/>
</dbReference>
<keyword evidence="2" id="KW-0862">Zinc</keyword>
<keyword evidence="1" id="KW-0479">Metal-binding</keyword>
<dbReference type="STRING" id="1121316.SAMN02745207_01940"/>
<dbReference type="OrthoDB" id="9808275at2"/>
<dbReference type="RefSeq" id="WP_073338238.1">
    <property type="nucleotide sequence ID" value="NZ_FQXM01000009.1"/>
</dbReference>
<dbReference type="EMBL" id="FQXM01000009">
    <property type="protein sequence ID" value="SHH67160.1"/>
    <property type="molecule type" value="Genomic_DNA"/>
</dbReference>
<evidence type="ECO:0000256" key="4">
    <source>
        <dbReference type="ARBA" id="ARBA00030762"/>
    </source>
</evidence>
<evidence type="ECO:0000259" key="6">
    <source>
        <dbReference type="Pfam" id="PF21621"/>
    </source>
</evidence>
<gene>
    <name evidence="7" type="ORF">SAMN02745207_01940</name>
</gene>
<dbReference type="Proteomes" id="UP000184447">
    <property type="component" value="Unassembled WGS sequence"/>
</dbReference>
<sequence>MNSELIKFSRKPLKLLNNRVWRTYTGGKLIEQWQGKDTPQDNDKPEEWVASTVEARNKNYIKDEGLSFVEIDNNETIKLIDLINLNSKKFLGDSHVEKYGTNMAVLTKVLDASIRLSIQVHPNKKYAKDYFKSDFGKTEAWYILGGREVDGEPPYVLLGFKEEVTKEMWGEYFRKQDINAMVDSLHKFYVKEGDVFLIEGSIPHAIGSGCFLIEVQEPTDYTMRVERGTFDGGMLPDMLCHQGVGFDKMLQCFNYESVSRKETLERWYKASTLIREQVGGKEVSLIGDKDTKCFSMKKFTIRDSFEINDDSSFRVIIALKGTGKVIYTDGEVDIKQGDMFFLPYEVKEITYKNIGECDLEIICCYPPK</sequence>
<dbReference type="PANTHER" id="PTHR42742:SF3">
    <property type="entry name" value="FRUCTOKINASE"/>
    <property type="match status" value="1"/>
</dbReference>
<dbReference type="InterPro" id="IPR011051">
    <property type="entry name" value="RmlC_Cupin_sf"/>
</dbReference>
<feature type="domain" description="Mannose-6-phosphate isomerase cupin" evidence="6">
    <location>
        <begin position="292"/>
        <end position="351"/>
    </location>
</feature>
<dbReference type="InterPro" id="IPR046457">
    <property type="entry name" value="PMI_typeI_cat"/>
</dbReference>
<dbReference type="Gene3D" id="2.60.120.10">
    <property type="entry name" value="Jelly Rolls"/>
    <property type="match status" value="2"/>
</dbReference>
<feature type="domain" description="Phosphomannose isomerase type I catalytic" evidence="5">
    <location>
        <begin position="65"/>
        <end position="132"/>
    </location>
</feature>
<dbReference type="CDD" id="cd07010">
    <property type="entry name" value="cupin_PMI_type_I_N_bac"/>
    <property type="match status" value="1"/>
</dbReference>
<evidence type="ECO:0000313" key="8">
    <source>
        <dbReference type="Proteomes" id="UP000184447"/>
    </source>
</evidence>
<keyword evidence="7" id="KW-0413">Isomerase</keyword>
<dbReference type="AlphaFoldDB" id="A0A1M5UW70"/>
<dbReference type="InterPro" id="IPR014710">
    <property type="entry name" value="RmlC-like_jellyroll"/>
</dbReference>
<dbReference type="GO" id="GO:0008270">
    <property type="term" value="F:zinc ion binding"/>
    <property type="evidence" value="ECO:0007669"/>
    <property type="project" value="InterPro"/>
</dbReference>
<dbReference type="InterPro" id="IPR049071">
    <property type="entry name" value="MPI_cupin_dom"/>
</dbReference>
<name>A0A1M5UW70_9CLOT</name>
<dbReference type="GO" id="GO:0004476">
    <property type="term" value="F:mannose-6-phosphate isomerase activity"/>
    <property type="evidence" value="ECO:0007669"/>
    <property type="project" value="InterPro"/>
</dbReference>
<evidence type="ECO:0000259" key="5">
    <source>
        <dbReference type="Pfam" id="PF20511"/>
    </source>
</evidence>
<evidence type="ECO:0000256" key="1">
    <source>
        <dbReference type="ARBA" id="ARBA00022723"/>
    </source>
</evidence>
<organism evidence="7 8">
    <name type="scientific">Clostridium grantii DSM 8605</name>
    <dbReference type="NCBI Taxonomy" id="1121316"/>
    <lineage>
        <taxon>Bacteria</taxon>
        <taxon>Bacillati</taxon>
        <taxon>Bacillota</taxon>
        <taxon>Clostridia</taxon>
        <taxon>Eubacteriales</taxon>
        <taxon>Clostridiaceae</taxon>
        <taxon>Clostridium</taxon>
    </lineage>
</organism>
<accession>A0A1M5UW70</accession>
<dbReference type="Pfam" id="PF21621">
    <property type="entry name" value="MPI_cupin_dom"/>
    <property type="match status" value="1"/>
</dbReference>
<evidence type="ECO:0000256" key="3">
    <source>
        <dbReference type="ARBA" id="ARBA00029741"/>
    </source>
</evidence>
<evidence type="ECO:0000256" key="2">
    <source>
        <dbReference type="ARBA" id="ARBA00022833"/>
    </source>
</evidence>
<evidence type="ECO:0000313" key="7">
    <source>
        <dbReference type="EMBL" id="SHH67160.1"/>
    </source>
</evidence>